<feature type="modified residue" description="N6-(pyridoxal phosphate)lysine" evidence="6">
    <location>
        <position position="225"/>
    </location>
</feature>
<keyword evidence="9" id="KW-1185">Reference proteome</keyword>
<name>A0ABP7IZQ3_9ACTN</name>
<dbReference type="NCBIfam" id="NF002878">
    <property type="entry name" value="PRK03321.1"/>
    <property type="match status" value="1"/>
</dbReference>
<comment type="catalytic activity">
    <reaction evidence="6">
        <text>an aromatic L-alpha-amino acid + 2-oxoglutarate = an aromatic oxo-acid + L-glutamate</text>
        <dbReference type="Rhea" id="RHEA:17533"/>
        <dbReference type="ChEBI" id="CHEBI:16810"/>
        <dbReference type="ChEBI" id="CHEBI:29985"/>
        <dbReference type="ChEBI" id="CHEBI:73309"/>
        <dbReference type="ChEBI" id="CHEBI:84824"/>
        <dbReference type="EC" id="2.6.1.57"/>
    </reaction>
</comment>
<dbReference type="PROSITE" id="PS00599">
    <property type="entry name" value="AA_TRANSFER_CLASS_2"/>
    <property type="match status" value="1"/>
</dbReference>
<dbReference type="SUPFAM" id="SSF53383">
    <property type="entry name" value="PLP-dependent transferases"/>
    <property type="match status" value="1"/>
</dbReference>
<feature type="domain" description="Aminotransferase class I/classII large" evidence="7">
    <location>
        <begin position="32"/>
        <end position="341"/>
    </location>
</feature>
<organism evidence="8 9">
    <name type="scientific">Nocardioides panacisoli</name>
    <dbReference type="NCBI Taxonomy" id="627624"/>
    <lineage>
        <taxon>Bacteria</taxon>
        <taxon>Bacillati</taxon>
        <taxon>Actinomycetota</taxon>
        <taxon>Actinomycetes</taxon>
        <taxon>Propionibacteriales</taxon>
        <taxon>Nocardioidaceae</taxon>
        <taxon>Nocardioides</taxon>
    </lineage>
</organism>
<keyword evidence="4 6" id="KW-0808">Transferase</keyword>
<evidence type="ECO:0000256" key="6">
    <source>
        <dbReference type="HAMAP-Rule" id="MF_01513"/>
    </source>
</evidence>
<evidence type="ECO:0000256" key="4">
    <source>
        <dbReference type="ARBA" id="ARBA00022679"/>
    </source>
</evidence>
<evidence type="ECO:0000313" key="8">
    <source>
        <dbReference type="EMBL" id="GAA3830401.1"/>
    </source>
</evidence>
<comment type="caution">
    <text evidence="8">The sequence shown here is derived from an EMBL/GenBank/DDBJ whole genome shotgun (WGS) entry which is preliminary data.</text>
</comment>
<proteinExistence type="inferred from homology"/>
<comment type="subunit">
    <text evidence="2 6">Homodimer.</text>
</comment>
<dbReference type="InterPro" id="IPR024892">
    <property type="entry name" value="ArAT"/>
</dbReference>
<keyword evidence="5 6" id="KW-0663">Pyridoxal phosphate</keyword>
<dbReference type="EC" id="2.6.1.57" evidence="6"/>
<gene>
    <name evidence="8" type="primary">hisC</name>
    <name evidence="6" type="synonym">pat</name>
    <name evidence="8" type="ORF">GCM10022242_34780</name>
</gene>
<accession>A0ABP7IZQ3</accession>
<reference evidence="9" key="1">
    <citation type="journal article" date="2019" name="Int. J. Syst. Evol. Microbiol.">
        <title>The Global Catalogue of Microorganisms (GCM) 10K type strain sequencing project: providing services to taxonomists for standard genome sequencing and annotation.</title>
        <authorList>
            <consortium name="The Broad Institute Genomics Platform"/>
            <consortium name="The Broad Institute Genome Sequencing Center for Infectious Disease"/>
            <person name="Wu L."/>
            <person name="Ma J."/>
        </authorList>
    </citation>
    <scope>NUCLEOTIDE SEQUENCE [LARGE SCALE GENOMIC DNA]</scope>
    <source>
        <strain evidence="9">JCM 16953</strain>
    </source>
</reference>
<dbReference type="InterPro" id="IPR050106">
    <property type="entry name" value="HistidinolP_aminotransfase"/>
</dbReference>
<dbReference type="HAMAP" id="MF_01513">
    <property type="entry name" value="Phe_aminotrans_2"/>
    <property type="match status" value="1"/>
</dbReference>
<sequence>MSGPQPLPRVSAIPPYVPGKPPVARAGLTTYKLSSNENPYPPLPGVIEAAHAAVAEMNRYPDMGSAALYAELAARLGCPEEELAVATGSVALIFHLLTAFCSEGDEVVHAWRSFEAYPIAVAASGATGVPVPVTTGADGGRHDLDAMAAAVTDRTKVVLLCTPNNPTGPALTHTDVERFLAQVPPHVLVVVDEAYREFVRMADPVDGAALRRRHENVVLFRTFSKAYGLAGLRVGYAVAAPSVVAAVRAVSTPFGVSSIAQAAAIASLRAEDELLERVATLVAERDRMLAGIRAAGWTVPEAQGNFVWFDLGETTGPFTAAAGDAGLSVRPFAGEGVRVTVAEPAATDRLVELLARVSLR</sequence>
<dbReference type="Proteomes" id="UP001501821">
    <property type="component" value="Unassembled WGS sequence"/>
</dbReference>
<evidence type="ECO:0000256" key="2">
    <source>
        <dbReference type="ARBA" id="ARBA00011738"/>
    </source>
</evidence>
<dbReference type="EMBL" id="BAABAH010000015">
    <property type="protein sequence ID" value="GAA3830401.1"/>
    <property type="molecule type" value="Genomic_DNA"/>
</dbReference>
<dbReference type="InterPro" id="IPR015422">
    <property type="entry name" value="PyrdxlP-dep_Trfase_small"/>
</dbReference>
<dbReference type="InterPro" id="IPR015424">
    <property type="entry name" value="PyrdxlP-dep_Trfase"/>
</dbReference>
<comment type="function">
    <text evidence="6">Aminotransferase that catalyzes the conversion of aromatic amino acids and 2-oxoglutarate into corresponding aromatic oxo acids and L-glutamate.</text>
</comment>
<dbReference type="RefSeq" id="WP_344777805.1">
    <property type="nucleotide sequence ID" value="NZ_BAABAH010000015.1"/>
</dbReference>
<evidence type="ECO:0000259" key="7">
    <source>
        <dbReference type="Pfam" id="PF00155"/>
    </source>
</evidence>
<evidence type="ECO:0000256" key="1">
    <source>
        <dbReference type="ARBA" id="ARBA00001933"/>
    </source>
</evidence>
<protein>
    <recommendedName>
        <fullName evidence="6">Aromatic amino acid aminotransferase</fullName>
        <shortName evidence="6">ArAT</shortName>
        <ecNumber evidence="6">2.6.1.57</ecNumber>
    </recommendedName>
</protein>
<dbReference type="InterPro" id="IPR015421">
    <property type="entry name" value="PyrdxlP-dep_Trfase_major"/>
</dbReference>
<dbReference type="CDD" id="cd00609">
    <property type="entry name" value="AAT_like"/>
    <property type="match status" value="1"/>
</dbReference>
<comment type="cofactor">
    <cofactor evidence="1 6">
        <name>pyridoxal 5'-phosphate</name>
        <dbReference type="ChEBI" id="CHEBI:597326"/>
    </cofactor>
</comment>
<comment type="similarity">
    <text evidence="6">Belongs to the class-II pyridoxal-phosphate-dependent aminotransferase family.</text>
</comment>
<evidence type="ECO:0000256" key="5">
    <source>
        <dbReference type="ARBA" id="ARBA00022898"/>
    </source>
</evidence>
<evidence type="ECO:0000256" key="3">
    <source>
        <dbReference type="ARBA" id="ARBA00022576"/>
    </source>
</evidence>
<dbReference type="PANTHER" id="PTHR43643:SF3">
    <property type="entry name" value="HISTIDINOL-PHOSPHATE AMINOTRANSFERASE"/>
    <property type="match status" value="1"/>
</dbReference>
<dbReference type="InterPro" id="IPR005861">
    <property type="entry name" value="HisP_aminotrans"/>
</dbReference>
<dbReference type="InterPro" id="IPR001917">
    <property type="entry name" value="Aminotrans_II_pyridoxalP_BS"/>
</dbReference>
<dbReference type="Gene3D" id="3.40.640.10">
    <property type="entry name" value="Type I PLP-dependent aspartate aminotransferase-like (Major domain)"/>
    <property type="match status" value="1"/>
</dbReference>
<dbReference type="HAMAP" id="MF_01023">
    <property type="entry name" value="HisC_aminotrans_2"/>
    <property type="match status" value="1"/>
</dbReference>
<dbReference type="Pfam" id="PF00155">
    <property type="entry name" value="Aminotran_1_2"/>
    <property type="match status" value="1"/>
</dbReference>
<dbReference type="InterPro" id="IPR004839">
    <property type="entry name" value="Aminotransferase_I/II_large"/>
</dbReference>
<keyword evidence="3 6" id="KW-0032">Aminotransferase</keyword>
<dbReference type="Gene3D" id="3.90.1150.10">
    <property type="entry name" value="Aspartate Aminotransferase, domain 1"/>
    <property type="match status" value="1"/>
</dbReference>
<evidence type="ECO:0000313" key="9">
    <source>
        <dbReference type="Proteomes" id="UP001501821"/>
    </source>
</evidence>
<dbReference type="PANTHER" id="PTHR43643">
    <property type="entry name" value="HISTIDINOL-PHOSPHATE AMINOTRANSFERASE 2"/>
    <property type="match status" value="1"/>
</dbReference>